<feature type="compositionally biased region" description="Polar residues" evidence="1">
    <location>
        <begin position="20"/>
        <end position="46"/>
    </location>
</feature>
<feature type="compositionally biased region" description="Polar residues" evidence="1">
    <location>
        <begin position="1"/>
        <end position="11"/>
    </location>
</feature>
<reference evidence="2 3" key="1">
    <citation type="submission" date="2016-05" db="EMBL/GenBank/DDBJ databases">
        <title>First whole genome sequencing of Entamoeba histolytica HM1:IMSS-clone-6.</title>
        <authorList>
            <person name="Mukherjee Avik.K."/>
            <person name="Izumyama S."/>
            <person name="Nakada-Tsukui K."/>
            <person name="Nozaki T."/>
        </authorList>
    </citation>
    <scope>NUCLEOTIDE SEQUENCE [LARGE SCALE GENOMIC DNA]</scope>
    <source>
        <strain evidence="2 3">HM1:IMSS clone 6</strain>
    </source>
</reference>
<dbReference type="EMBL" id="BDEQ01000001">
    <property type="protein sequence ID" value="GAT98878.1"/>
    <property type="molecule type" value="Genomic_DNA"/>
</dbReference>
<feature type="region of interest" description="Disordered" evidence="1">
    <location>
        <begin position="1"/>
        <end position="52"/>
    </location>
</feature>
<dbReference type="VEuPathDB" id="AmoebaDB:EHI_196760"/>
<evidence type="ECO:0000313" key="2">
    <source>
        <dbReference type="EMBL" id="GAT98878.1"/>
    </source>
</evidence>
<dbReference type="VEuPathDB" id="AmoebaDB:EHI5A_190950"/>
<gene>
    <name evidence="2" type="ORF">CL6EHI_196760</name>
</gene>
<comment type="caution">
    <text evidence="2">The sequence shown here is derived from an EMBL/GenBank/DDBJ whole genome shotgun (WGS) entry which is preliminary data.</text>
</comment>
<evidence type="ECO:0000256" key="1">
    <source>
        <dbReference type="SAM" id="MobiDB-lite"/>
    </source>
</evidence>
<organism evidence="2 3">
    <name type="scientific">Entamoeba histolytica</name>
    <dbReference type="NCBI Taxonomy" id="5759"/>
    <lineage>
        <taxon>Eukaryota</taxon>
        <taxon>Amoebozoa</taxon>
        <taxon>Evosea</taxon>
        <taxon>Archamoebae</taxon>
        <taxon>Mastigamoebida</taxon>
        <taxon>Entamoebidae</taxon>
        <taxon>Entamoeba</taxon>
    </lineage>
</organism>
<evidence type="ECO:0000313" key="3">
    <source>
        <dbReference type="Proteomes" id="UP000078387"/>
    </source>
</evidence>
<proteinExistence type="predicted"/>
<sequence length="382" mass="43919">MSVETIQNRSNTMEEESTKENSSITTIPQSPTQNQSSGTSSQPTQNDKNDTIGYLNSMKYTKTRPYLEHLMQSINNIPNSWYINNQLIYVPIPDSIQDFKHKSISSQVKNYLITMLGSDDNGMNKRLQKLVQILNTNFKNIYNSIQYSITQYIQMFTSYISSVLNRPIMNWDLKGMFYLIDNGDNYVNNPIMILCDNLILSIQRSTIIKNAKSKGDNREFNIENEYKQAKEVGRKQYIHLAGLRDDISNNNGFSKSLNVGKRKQKSSKYEKTERKFSFHSFFILGMTKNQIIQHSLFGGKEGASGLAHLIKAKVIPDCVSSIWVCCVDKRYENGRNGKFSVSKQNITWSGGKLKPDIDDEKGLTKYLIIYLYAKDHEYMNKK</sequence>
<accession>A0A5K1UXQ7</accession>
<dbReference type="AlphaFoldDB" id="A0A5K1UXQ7"/>
<name>A0A5K1UXQ7_ENTHI</name>
<protein>
    <submittedName>
        <fullName evidence="2">Uncharacterized protein</fullName>
    </submittedName>
</protein>
<dbReference type="VEuPathDB" id="AmoebaDB:KM1_318340"/>
<dbReference type="Proteomes" id="UP000078387">
    <property type="component" value="Unassembled WGS sequence"/>
</dbReference>